<keyword evidence="10" id="KW-1185">Reference proteome</keyword>
<evidence type="ECO:0000256" key="4">
    <source>
        <dbReference type="ARBA" id="ARBA00023030"/>
    </source>
</evidence>
<organism evidence="9 10">
    <name type="scientific">Lymnaea stagnalis</name>
    <name type="common">Great pond snail</name>
    <name type="synonym">Helix stagnalis</name>
    <dbReference type="NCBI Taxonomy" id="6523"/>
    <lineage>
        <taxon>Eukaryota</taxon>
        <taxon>Metazoa</taxon>
        <taxon>Spiralia</taxon>
        <taxon>Lophotrochozoa</taxon>
        <taxon>Mollusca</taxon>
        <taxon>Gastropoda</taxon>
        <taxon>Heterobranchia</taxon>
        <taxon>Euthyneura</taxon>
        <taxon>Panpulmonata</taxon>
        <taxon>Hygrophila</taxon>
        <taxon>Lymnaeoidea</taxon>
        <taxon>Lymnaeidae</taxon>
        <taxon>Lymnaea</taxon>
    </lineage>
</organism>
<dbReference type="Gene3D" id="2.60.120.970">
    <property type="match status" value="1"/>
</dbReference>
<evidence type="ECO:0000256" key="1">
    <source>
        <dbReference type="ARBA" id="ARBA00004613"/>
    </source>
</evidence>
<dbReference type="AlphaFoldDB" id="A0AAV2H973"/>
<dbReference type="EMBL" id="CAXITT010000036">
    <property type="protein sequence ID" value="CAL1528681.1"/>
    <property type="molecule type" value="Genomic_DNA"/>
</dbReference>
<feature type="region of interest" description="Disordered" evidence="6">
    <location>
        <begin position="115"/>
        <end position="134"/>
    </location>
</feature>
<feature type="signal peptide" evidence="7">
    <location>
        <begin position="1"/>
        <end position="23"/>
    </location>
</feature>
<evidence type="ECO:0000313" key="9">
    <source>
        <dbReference type="EMBL" id="CAL1528681.1"/>
    </source>
</evidence>
<evidence type="ECO:0000313" key="10">
    <source>
        <dbReference type="Proteomes" id="UP001497497"/>
    </source>
</evidence>
<dbReference type="PANTHER" id="PTHR11848">
    <property type="entry name" value="TGF-BETA FAMILY"/>
    <property type="match status" value="1"/>
</dbReference>
<proteinExistence type="inferred from homology"/>
<dbReference type="Pfam" id="PF00688">
    <property type="entry name" value="TGFb_propeptide"/>
    <property type="match status" value="1"/>
</dbReference>
<evidence type="ECO:0000256" key="5">
    <source>
        <dbReference type="ARBA" id="ARBA00023157"/>
    </source>
</evidence>
<dbReference type="GO" id="GO:0005125">
    <property type="term" value="F:cytokine activity"/>
    <property type="evidence" value="ECO:0007669"/>
    <property type="project" value="TreeGrafter"/>
</dbReference>
<comment type="subcellular location">
    <subcellularLocation>
        <location evidence="1">Secreted</location>
    </subcellularLocation>
</comment>
<comment type="similarity">
    <text evidence="2">Belongs to the TGF-beta family.</text>
</comment>
<name>A0AAV2H973_LYMST</name>
<evidence type="ECO:0000256" key="6">
    <source>
        <dbReference type="SAM" id="MobiDB-lite"/>
    </source>
</evidence>
<evidence type="ECO:0000256" key="2">
    <source>
        <dbReference type="ARBA" id="ARBA00006656"/>
    </source>
</evidence>
<dbReference type="InterPro" id="IPR001111">
    <property type="entry name" value="TGF-b_propeptide"/>
</dbReference>
<dbReference type="GO" id="GO:0008083">
    <property type="term" value="F:growth factor activity"/>
    <property type="evidence" value="ECO:0007669"/>
    <property type="project" value="UniProtKB-KW"/>
</dbReference>
<dbReference type="PANTHER" id="PTHR11848:SF307">
    <property type="entry name" value="BONE MORPHOGENETIC PROTEIN 10"/>
    <property type="match status" value="1"/>
</dbReference>
<dbReference type="InterPro" id="IPR015615">
    <property type="entry name" value="TGF-beta-rel"/>
</dbReference>
<comment type="caution">
    <text evidence="9">The sequence shown here is derived from an EMBL/GenBank/DDBJ whole genome shotgun (WGS) entry which is preliminary data.</text>
</comment>
<keyword evidence="3" id="KW-0964">Secreted</keyword>
<evidence type="ECO:0000259" key="8">
    <source>
        <dbReference type="Pfam" id="PF00688"/>
    </source>
</evidence>
<dbReference type="GO" id="GO:0005615">
    <property type="term" value="C:extracellular space"/>
    <property type="evidence" value="ECO:0007669"/>
    <property type="project" value="TreeGrafter"/>
</dbReference>
<evidence type="ECO:0000256" key="7">
    <source>
        <dbReference type="SAM" id="SignalP"/>
    </source>
</evidence>
<feature type="chain" id="PRO_5043550650" description="TGF-beta propeptide domain-containing protein" evidence="7">
    <location>
        <begin position="24"/>
        <end position="410"/>
    </location>
</feature>
<sequence>MRNVLFIYRVILPPLFIFGFGSARPPERDQNQLLNPLGIVERSALNATLVSEDMVNVVHAFTVPDLTSFDARVTEKHGTKKSRVIQSSNSFKNSLKQPISLKPHFVRGAQINKRAYTNEESNRPSPNSAHRPTGSLIREKTYGWQEASNPDLVSSGTNKPRALQAEHPSTSRRHRSPRSTSSEWSLSKLKLRPPEQTPPEYMVHLYNLLAGTHFELLMNTVVTSYVNINAEDAQSSLTPPESHIIVFNVSLDKQDESIRYAELRVFIVVRNSTNETDPDVNTTLAVAGQINVYEVEDPYSEHSKKSRLVTSKPVNVLDGAWESFNVSSVVQTWPSDGLKVFQVKILEVPDGNRNSSSGDIVTHKVMDIDESLGKDPLLVVFSKKTSSREVVPHVMEKRDTRQTSDPIESL</sequence>
<feature type="region of interest" description="Disordered" evidence="6">
    <location>
        <begin position="147"/>
        <end position="197"/>
    </location>
</feature>
<protein>
    <recommendedName>
        <fullName evidence="8">TGF-beta propeptide domain-containing protein</fullName>
    </recommendedName>
</protein>
<keyword evidence="5" id="KW-1015">Disulfide bond</keyword>
<keyword evidence="7" id="KW-0732">Signal</keyword>
<feature type="domain" description="TGF-beta propeptide" evidence="8">
    <location>
        <begin position="189"/>
        <end position="381"/>
    </location>
</feature>
<accession>A0AAV2H973</accession>
<reference evidence="9 10" key="1">
    <citation type="submission" date="2024-04" db="EMBL/GenBank/DDBJ databases">
        <authorList>
            <consortium name="Genoscope - CEA"/>
            <person name="William W."/>
        </authorList>
    </citation>
    <scope>NUCLEOTIDE SEQUENCE [LARGE SCALE GENOMIC DNA]</scope>
</reference>
<gene>
    <name evidence="9" type="ORF">GSLYS_00002851001</name>
</gene>
<dbReference type="Proteomes" id="UP001497497">
    <property type="component" value="Unassembled WGS sequence"/>
</dbReference>
<feature type="non-terminal residue" evidence="9">
    <location>
        <position position="410"/>
    </location>
</feature>
<feature type="compositionally biased region" description="Polar residues" evidence="6">
    <location>
        <begin position="147"/>
        <end position="158"/>
    </location>
</feature>
<evidence type="ECO:0000256" key="3">
    <source>
        <dbReference type="ARBA" id="ARBA00022525"/>
    </source>
</evidence>
<keyword evidence="4" id="KW-0339">Growth factor</keyword>